<keyword evidence="2 6" id="KW-0812">Transmembrane</keyword>
<feature type="transmembrane region" description="Helical" evidence="6">
    <location>
        <begin position="256"/>
        <end position="279"/>
    </location>
</feature>
<dbReference type="GO" id="GO:0005385">
    <property type="term" value="F:zinc ion transmembrane transporter activity"/>
    <property type="evidence" value="ECO:0007669"/>
    <property type="project" value="TreeGrafter"/>
</dbReference>
<reference evidence="7 8" key="1">
    <citation type="journal article" date="2013" name="PLoS Genet.">
        <title>The genome and development-dependent transcriptomes of Pyronema confluens: a window into fungal evolution.</title>
        <authorList>
            <person name="Traeger S."/>
            <person name="Altegoer F."/>
            <person name="Freitag M."/>
            <person name="Gabaldon T."/>
            <person name="Kempken F."/>
            <person name="Kumar A."/>
            <person name="Marcet-Houben M."/>
            <person name="Poggeler S."/>
            <person name="Stajich J.E."/>
            <person name="Nowrousian M."/>
        </authorList>
    </citation>
    <scope>NUCLEOTIDE SEQUENCE [LARGE SCALE GENOMIC DNA]</scope>
    <source>
        <strain evidence="8">CBS 100304</strain>
        <tissue evidence="7">Vegetative mycelium</tissue>
    </source>
</reference>
<proteinExistence type="predicted"/>
<dbReference type="PANTHER" id="PTHR11040:SF44">
    <property type="entry name" value="PROTEIN ZNTC-RELATED"/>
    <property type="match status" value="1"/>
</dbReference>
<accession>U4L967</accession>
<feature type="transmembrane region" description="Helical" evidence="6">
    <location>
        <begin position="398"/>
        <end position="417"/>
    </location>
</feature>
<evidence type="ECO:0000256" key="1">
    <source>
        <dbReference type="ARBA" id="ARBA00004141"/>
    </source>
</evidence>
<dbReference type="AlphaFoldDB" id="U4L967"/>
<dbReference type="PANTHER" id="PTHR11040">
    <property type="entry name" value="ZINC/IRON TRANSPORTER"/>
    <property type="match status" value="1"/>
</dbReference>
<organism evidence="7 8">
    <name type="scientific">Pyronema omphalodes (strain CBS 100304)</name>
    <name type="common">Pyronema confluens</name>
    <dbReference type="NCBI Taxonomy" id="1076935"/>
    <lineage>
        <taxon>Eukaryota</taxon>
        <taxon>Fungi</taxon>
        <taxon>Dikarya</taxon>
        <taxon>Ascomycota</taxon>
        <taxon>Pezizomycotina</taxon>
        <taxon>Pezizomycetes</taxon>
        <taxon>Pezizales</taxon>
        <taxon>Pyronemataceae</taxon>
        <taxon>Pyronema</taxon>
    </lineage>
</organism>
<evidence type="ECO:0000313" key="7">
    <source>
        <dbReference type="EMBL" id="CCX10111.1"/>
    </source>
</evidence>
<dbReference type="OMA" id="CWVEGII"/>
<feature type="compositionally biased region" description="Low complexity" evidence="5">
    <location>
        <begin position="218"/>
        <end position="238"/>
    </location>
</feature>
<evidence type="ECO:0000256" key="5">
    <source>
        <dbReference type="SAM" id="MobiDB-lite"/>
    </source>
</evidence>
<feature type="transmembrane region" description="Helical" evidence="6">
    <location>
        <begin position="357"/>
        <end position="377"/>
    </location>
</feature>
<name>U4L967_PYROM</name>
<protein>
    <submittedName>
        <fullName evidence="7">Similar to Zinc-regulated transporter 2 acc. no. Q12436</fullName>
    </submittedName>
</protein>
<evidence type="ECO:0000256" key="6">
    <source>
        <dbReference type="SAM" id="Phobius"/>
    </source>
</evidence>
<feature type="compositionally biased region" description="Low complexity" evidence="5">
    <location>
        <begin position="190"/>
        <end position="204"/>
    </location>
</feature>
<dbReference type="Proteomes" id="UP000018144">
    <property type="component" value="Unassembled WGS sequence"/>
</dbReference>
<feature type="transmembrane region" description="Helical" evidence="6">
    <location>
        <begin position="285"/>
        <end position="304"/>
    </location>
</feature>
<gene>
    <name evidence="7" type="ORF">PCON_09704</name>
</gene>
<evidence type="ECO:0000256" key="2">
    <source>
        <dbReference type="ARBA" id="ARBA00022692"/>
    </source>
</evidence>
<dbReference type="Pfam" id="PF02535">
    <property type="entry name" value="Zip"/>
    <property type="match status" value="1"/>
</dbReference>
<keyword evidence="3 6" id="KW-1133">Transmembrane helix</keyword>
<feature type="transmembrane region" description="Helical" evidence="6">
    <location>
        <begin position="115"/>
        <end position="135"/>
    </location>
</feature>
<evidence type="ECO:0000256" key="3">
    <source>
        <dbReference type="ARBA" id="ARBA00022989"/>
    </source>
</evidence>
<feature type="transmembrane region" description="Helical" evidence="6">
    <location>
        <begin position="32"/>
        <end position="52"/>
    </location>
</feature>
<evidence type="ECO:0000313" key="8">
    <source>
        <dbReference type="Proteomes" id="UP000018144"/>
    </source>
</evidence>
<feature type="transmembrane region" description="Helical" evidence="6">
    <location>
        <begin position="325"/>
        <end position="345"/>
    </location>
</feature>
<dbReference type="OrthoDB" id="448280at2759"/>
<dbReference type="GO" id="GO:0005886">
    <property type="term" value="C:plasma membrane"/>
    <property type="evidence" value="ECO:0007669"/>
    <property type="project" value="TreeGrafter"/>
</dbReference>
<dbReference type="InterPro" id="IPR003689">
    <property type="entry name" value="ZIP"/>
</dbReference>
<feature type="transmembrane region" description="Helical" evidence="6">
    <location>
        <begin position="73"/>
        <end position="95"/>
    </location>
</feature>
<keyword evidence="4 6" id="KW-0472">Membrane</keyword>
<dbReference type="EMBL" id="HF935513">
    <property type="protein sequence ID" value="CCX10111.1"/>
    <property type="molecule type" value="Genomic_DNA"/>
</dbReference>
<comment type="subcellular location">
    <subcellularLocation>
        <location evidence="1">Membrane</location>
        <topology evidence="1">Multi-pass membrane protein</topology>
    </subcellularLocation>
</comment>
<sequence length="418" mass="44511">MDMISTLIRRDNGTADAPPPACPEANTYNGKFGIRVASIFVIAFAATLGALLPKLLPKLLSKVTCVNIRPNGLFFFFLKYFGSGVIVATAFIHLLAPSTESFGNACLQNTVISNYPWTMAIALFSLFTIFGIDLVSHKKLMARRDVDAEAGQAVELRPVSNGSDGTEYTDQKEPDVQEQANPEDAEDPEVAPAAPAEEAPQNEPRNPVPAEAVPASDPEPANPAVAPANPAVSPENPAVAPAVPAAPALQPYFSNLASLAILEFGIVFHSILIGVTLAVTEVKGLASLFIVLTFHQLFEGLGLGSRLATHQWKRGAKWWSVHSPYVWACGFGLSTPIGTAIGIGVRHSFNQNGKAILIVQGFFDAFSAGILLYTGLVELIAKDVLQGELNNVADGRPMLAFFTMVFGAGLMALLGRWA</sequence>
<feature type="region of interest" description="Disordered" evidence="5">
    <location>
        <begin position="153"/>
        <end position="238"/>
    </location>
</feature>
<dbReference type="STRING" id="1076935.U4L967"/>
<evidence type="ECO:0000256" key="4">
    <source>
        <dbReference type="ARBA" id="ARBA00023136"/>
    </source>
</evidence>
<dbReference type="eggNOG" id="KOG1558">
    <property type="taxonomic scope" value="Eukaryota"/>
</dbReference>
<keyword evidence="8" id="KW-1185">Reference proteome</keyword>